<feature type="region of interest" description="Disordered" evidence="1">
    <location>
        <begin position="344"/>
        <end position="365"/>
    </location>
</feature>
<dbReference type="Proteomes" id="UP001515480">
    <property type="component" value="Unassembled WGS sequence"/>
</dbReference>
<feature type="transmembrane region" description="Helical" evidence="2">
    <location>
        <begin position="20"/>
        <end position="39"/>
    </location>
</feature>
<keyword evidence="2" id="KW-0812">Transmembrane</keyword>
<evidence type="ECO:0000313" key="3">
    <source>
        <dbReference type="EMBL" id="KAL1526850.1"/>
    </source>
</evidence>
<evidence type="ECO:0000313" key="4">
    <source>
        <dbReference type="Proteomes" id="UP001515480"/>
    </source>
</evidence>
<keyword evidence="2" id="KW-1133">Transmembrane helix</keyword>
<feature type="transmembrane region" description="Helical" evidence="2">
    <location>
        <begin position="231"/>
        <end position="251"/>
    </location>
</feature>
<keyword evidence="4" id="KW-1185">Reference proteome</keyword>
<dbReference type="EMBL" id="JBGBPQ010000003">
    <property type="protein sequence ID" value="KAL1526850.1"/>
    <property type="molecule type" value="Genomic_DNA"/>
</dbReference>
<evidence type="ECO:0008006" key="5">
    <source>
        <dbReference type="Google" id="ProtNLM"/>
    </source>
</evidence>
<evidence type="ECO:0000256" key="1">
    <source>
        <dbReference type="SAM" id="MobiDB-lite"/>
    </source>
</evidence>
<comment type="caution">
    <text evidence="3">The sequence shown here is derived from an EMBL/GenBank/DDBJ whole genome shotgun (WGS) entry which is preliminary data.</text>
</comment>
<evidence type="ECO:0000256" key="2">
    <source>
        <dbReference type="SAM" id="Phobius"/>
    </source>
</evidence>
<accession>A0AB34JYS9</accession>
<protein>
    <recommendedName>
        <fullName evidence="5">Transmembrane protein</fullName>
    </recommendedName>
</protein>
<gene>
    <name evidence="3" type="ORF">AB1Y20_015542</name>
</gene>
<reference evidence="3 4" key="1">
    <citation type="journal article" date="2024" name="Science">
        <title>Giant polyketide synthase enzymes in the biosynthesis of giant marine polyether toxins.</title>
        <authorList>
            <person name="Fallon T.R."/>
            <person name="Shende V.V."/>
            <person name="Wierzbicki I.H."/>
            <person name="Pendleton A.L."/>
            <person name="Watervoot N.F."/>
            <person name="Auber R.P."/>
            <person name="Gonzalez D.J."/>
            <person name="Wisecaver J.H."/>
            <person name="Moore B.S."/>
        </authorList>
    </citation>
    <scope>NUCLEOTIDE SEQUENCE [LARGE SCALE GENOMIC DNA]</scope>
    <source>
        <strain evidence="3 4">12B1</strain>
    </source>
</reference>
<feature type="transmembrane region" description="Helical" evidence="2">
    <location>
        <begin position="90"/>
        <end position="108"/>
    </location>
</feature>
<keyword evidence="2" id="KW-0472">Membrane</keyword>
<proteinExistence type="predicted"/>
<feature type="transmembrane region" description="Helical" evidence="2">
    <location>
        <begin position="206"/>
        <end position="224"/>
    </location>
</feature>
<feature type="transmembrane region" description="Helical" evidence="2">
    <location>
        <begin position="51"/>
        <end position="70"/>
    </location>
</feature>
<dbReference type="AlphaFoldDB" id="A0AB34JYS9"/>
<organism evidence="3 4">
    <name type="scientific">Prymnesium parvum</name>
    <name type="common">Toxic golden alga</name>
    <dbReference type="NCBI Taxonomy" id="97485"/>
    <lineage>
        <taxon>Eukaryota</taxon>
        <taxon>Haptista</taxon>
        <taxon>Haptophyta</taxon>
        <taxon>Prymnesiophyceae</taxon>
        <taxon>Prymnesiales</taxon>
        <taxon>Prymnesiaceae</taxon>
        <taxon>Prymnesium</taxon>
    </lineage>
</organism>
<sequence>MPLPTLHELYVKLFTTEDKFNFHKTLGIFCLLHFAFRFAQVGERDMGFTSSKATLVCIAVHTLLSVSSLIFKIPYKRIASGYRIWPEYRLHSIVFALRSLSMMLLIWVEKYYDMQPQHHWNAVIVICTLALADLSSWYVGPNGRSNTIREVEAPPMMRYAFSVMQFHATMGVMLGVRRFSTQFIYVWIVQLNAFLMTLRRKNLAPHMGLLCTYGFMLAFGFVVCSHEASTIGAFVMVNTLANTAAVLRLGFRTPKYLLWAGMAALTHVARKTVEEVPMPPLPTPRAWWKFWAKAPAVPLEPSAEPFPYWPALYAASVVGVLCVGYVKISVANEYDKLKAKEAKELKESNRASMEPSGPSCATRAG</sequence>
<name>A0AB34JYS9_PRYPA</name>
<feature type="transmembrane region" description="Helical" evidence="2">
    <location>
        <begin position="308"/>
        <end position="328"/>
    </location>
</feature>
<feature type="transmembrane region" description="Helical" evidence="2">
    <location>
        <begin position="120"/>
        <end position="139"/>
    </location>
</feature>